<evidence type="ECO:0000313" key="5">
    <source>
        <dbReference type="EMBL" id="MBP0495045.1"/>
    </source>
</evidence>
<dbReference type="InterPro" id="IPR029062">
    <property type="entry name" value="Class_I_gatase-like"/>
</dbReference>
<dbReference type="GO" id="GO:0003700">
    <property type="term" value="F:DNA-binding transcription factor activity"/>
    <property type="evidence" value="ECO:0007669"/>
    <property type="project" value="InterPro"/>
</dbReference>
<evidence type="ECO:0000256" key="2">
    <source>
        <dbReference type="ARBA" id="ARBA00023125"/>
    </source>
</evidence>
<dbReference type="Proteomes" id="UP000677537">
    <property type="component" value="Unassembled WGS sequence"/>
</dbReference>
<dbReference type="PANTHER" id="PTHR46796:SF6">
    <property type="entry name" value="ARAC SUBFAMILY"/>
    <property type="match status" value="1"/>
</dbReference>
<protein>
    <submittedName>
        <fullName evidence="5">Helix-turn-helix domain-containing protein</fullName>
    </submittedName>
</protein>
<proteinExistence type="predicted"/>
<evidence type="ECO:0000313" key="6">
    <source>
        <dbReference type="Proteomes" id="UP000677537"/>
    </source>
</evidence>
<dbReference type="SMART" id="SM00342">
    <property type="entry name" value="HTH_ARAC"/>
    <property type="match status" value="1"/>
</dbReference>
<organism evidence="5 6">
    <name type="scientific">Roseomonas indoligenes</name>
    <dbReference type="NCBI Taxonomy" id="2820811"/>
    <lineage>
        <taxon>Bacteria</taxon>
        <taxon>Pseudomonadati</taxon>
        <taxon>Pseudomonadota</taxon>
        <taxon>Alphaproteobacteria</taxon>
        <taxon>Acetobacterales</taxon>
        <taxon>Roseomonadaceae</taxon>
        <taxon>Roseomonas</taxon>
    </lineage>
</organism>
<dbReference type="RefSeq" id="WP_209375846.1">
    <property type="nucleotide sequence ID" value="NZ_JAGIZA010000014.1"/>
</dbReference>
<evidence type="ECO:0000259" key="4">
    <source>
        <dbReference type="PROSITE" id="PS01124"/>
    </source>
</evidence>
<keyword evidence="3" id="KW-0804">Transcription</keyword>
<dbReference type="InterPro" id="IPR050204">
    <property type="entry name" value="AraC_XylS_family_regulators"/>
</dbReference>
<dbReference type="SUPFAM" id="SSF46689">
    <property type="entry name" value="Homeodomain-like"/>
    <property type="match status" value="2"/>
</dbReference>
<accession>A0A940N1K4</accession>
<name>A0A940N1K4_9PROT</name>
<keyword evidence="2" id="KW-0238">DNA-binding</keyword>
<dbReference type="InterPro" id="IPR009057">
    <property type="entry name" value="Homeodomain-like_sf"/>
</dbReference>
<reference evidence="5" key="1">
    <citation type="submission" date="2021-03" db="EMBL/GenBank/DDBJ databases">
        <authorList>
            <person name="So Y."/>
        </authorList>
    </citation>
    <scope>NUCLEOTIDE SEQUENCE</scope>
    <source>
        <strain evidence="5">SG15</strain>
    </source>
</reference>
<dbReference type="InterPro" id="IPR018060">
    <property type="entry name" value="HTH_AraC"/>
</dbReference>
<evidence type="ECO:0000256" key="3">
    <source>
        <dbReference type="ARBA" id="ARBA00023163"/>
    </source>
</evidence>
<dbReference type="SUPFAM" id="SSF52317">
    <property type="entry name" value="Class I glutamine amidotransferase-like"/>
    <property type="match status" value="1"/>
</dbReference>
<dbReference type="PANTHER" id="PTHR46796">
    <property type="entry name" value="HTH-TYPE TRANSCRIPTIONAL ACTIVATOR RHAS-RELATED"/>
    <property type="match status" value="1"/>
</dbReference>
<sequence length="201" mass="21642">MTTDWAVPEALAGRCPAARVEPDAILNFDGPLRTAAGVTAGLDLALALMEENWGELARQAAAQFVMFFGHGGGQMQLSRHGLGAPVGRSALQEVQRWVAAHPAEDHGVERLPARTGMSPRHFVRLFQVETGLMLATYVEGVRIEATRRLLESRGMATKQVAGACGFRDAGTLWRAFARRAGTTPVEYRRCQGGTGLCPWGG</sequence>
<gene>
    <name evidence="5" type="ORF">J5Y10_19840</name>
</gene>
<keyword evidence="6" id="KW-1185">Reference proteome</keyword>
<evidence type="ECO:0000256" key="1">
    <source>
        <dbReference type="ARBA" id="ARBA00023015"/>
    </source>
</evidence>
<feature type="domain" description="HTH araC/xylS-type" evidence="4">
    <location>
        <begin position="92"/>
        <end position="190"/>
    </location>
</feature>
<dbReference type="AlphaFoldDB" id="A0A940N1K4"/>
<dbReference type="GO" id="GO:0043565">
    <property type="term" value="F:sequence-specific DNA binding"/>
    <property type="evidence" value="ECO:0007669"/>
    <property type="project" value="InterPro"/>
</dbReference>
<keyword evidence="1" id="KW-0805">Transcription regulation</keyword>
<comment type="caution">
    <text evidence="5">The sequence shown here is derived from an EMBL/GenBank/DDBJ whole genome shotgun (WGS) entry which is preliminary data.</text>
</comment>
<dbReference type="Gene3D" id="3.40.50.880">
    <property type="match status" value="1"/>
</dbReference>
<dbReference type="EMBL" id="JAGIZA010000014">
    <property type="protein sequence ID" value="MBP0495045.1"/>
    <property type="molecule type" value="Genomic_DNA"/>
</dbReference>
<dbReference type="Gene3D" id="1.10.10.60">
    <property type="entry name" value="Homeodomain-like"/>
    <property type="match status" value="1"/>
</dbReference>
<dbReference type="Pfam" id="PF12833">
    <property type="entry name" value="HTH_18"/>
    <property type="match status" value="1"/>
</dbReference>
<dbReference type="PROSITE" id="PS01124">
    <property type="entry name" value="HTH_ARAC_FAMILY_2"/>
    <property type="match status" value="1"/>
</dbReference>